<gene>
    <name evidence="1" type="ORF">GH714_008371</name>
</gene>
<dbReference type="GO" id="GO:0015979">
    <property type="term" value="P:photosynthesis"/>
    <property type="evidence" value="ECO:0007669"/>
    <property type="project" value="InterPro"/>
</dbReference>
<dbReference type="EMBL" id="JAAGAX010000017">
    <property type="protein sequence ID" value="KAF2285841.1"/>
    <property type="molecule type" value="Genomic_DNA"/>
</dbReference>
<comment type="caution">
    <text evidence="1">The sequence shown here is derived from an EMBL/GenBank/DDBJ whole genome shotgun (WGS) entry which is preliminary data.</text>
</comment>
<dbReference type="Pfam" id="PF05757">
    <property type="entry name" value="PsbQ"/>
    <property type="match status" value="1"/>
</dbReference>
<dbReference type="InterPro" id="IPR008797">
    <property type="entry name" value="PSII_PsbQ"/>
</dbReference>
<evidence type="ECO:0000313" key="1">
    <source>
        <dbReference type="EMBL" id="KAF2285841.1"/>
    </source>
</evidence>
<sequence length="117" mass="12704">MVLQRPCLPHEDYQQAENPKRIKVNGFIGKNEVNSAQGHPLQTTRRLALGLASLSLIGNPGNAVYSAEDNGLLQLDFRLIVSPPVDNKIANEKTGARSFLKKGVYMANIGLKAAYTG</sequence>
<dbReference type="GO" id="GO:0019898">
    <property type="term" value="C:extrinsic component of membrane"/>
    <property type="evidence" value="ECO:0007669"/>
    <property type="project" value="InterPro"/>
</dbReference>
<evidence type="ECO:0000313" key="2">
    <source>
        <dbReference type="Proteomes" id="UP000467840"/>
    </source>
</evidence>
<accession>A0A6A6KAE3</accession>
<dbReference type="GO" id="GO:0005509">
    <property type="term" value="F:calcium ion binding"/>
    <property type="evidence" value="ECO:0007669"/>
    <property type="project" value="InterPro"/>
</dbReference>
<dbReference type="GO" id="GO:0009654">
    <property type="term" value="C:photosystem II oxygen evolving complex"/>
    <property type="evidence" value="ECO:0007669"/>
    <property type="project" value="InterPro"/>
</dbReference>
<reference evidence="1 2" key="1">
    <citation type="journal article" date="2020" name="Mol. Plant">
        <title>The Chromosome-Based Rubber Tree Genome Provides New Insights into Spurge Genome Evolution and Rubber Biosynthesis.</title>
        <authorList>
            <person name="Liu J."/>
            <person name="Shi C."/>
            <person name="Shi C.C."/>
            <person name="Li W."/>
            <person name="Zhang Q.J."/>
            <person name="Zhang Y."/>
            <person name="Li K."/>
            <person name="Lu H.F."/>
            <person name="Shi C."/>
            <person name="Zhu S.T."/>
            <person name="Xiao Z.Y."/>
            <person name="Nan H."/>
            <person name="Yue Y."/>
            <person name="Zhu X.G."/>
            <person name="Wu Y."/>
            <person name="Hong X.N."/>
            <person name="Fan G.Y."/>
            <person name="Tong Y."/>
            <person name="Zhang D."/>
            <person name="Mao C.L."/>
            <person name="Liu Y.L."/>
            <person name="Hao S.J."/>
            <person name="Liu W.Q."/>
            <person name="Lv M.Q."/>
            <person name="Zhang H.B."/>
            <person name="Liu Y."/>
            <person name="Hu-Tang G.R."/>
            <person name="Wang J.P."/>
            <person name="Wang J.H."/>
            <person name="Sun Y.H."/>
            <person name="Ni S.B."/>
            <person name="Chen W.B."/>
            <person name="Zhang X.C."/>
            <person name="Jiao Y.N."/>
            <person name="Eichler E.E."/>
            <person name="Li G.H."/>
            <person name="Liu X."/>
            <person name="Gao L.Z."/>
        </authorList>
    </citation>
    <scope>NUCLEOTIDE SEQUENCE [LARGE SCALE GENOMIC DNA]</scope>
    <source>
        <strain evidence="2">cv. GT1</strain>
        <tissue evidence="1">Leaf</tissue>
    </source>
</reference>
<dbReference type="Proteomes" id="UP000467840">
    <property type="component" value="Chromosome 3"/>
</dbReference>
<name>A0A6A6KAE3_HEVBR</name>
<protein>
    <submittedName>
        <fullName evidence="1">Uncharacterized protein</fullName>
    </submittedName>
</protein>
<proteinExistence type="predicted"/>
<dbReference type="AlphaFoldDB" id="A0A6A6KAE3"/>
<organism evidence="1 2">
    <name type="scientific">Hevea brasiliensis</name>
    <name type="common">Para rubber tree</name>
    <name type="synonym">Siphonia brasiliensis</name>
    <dbReference type="NCBI Taxonomy" id="3981"/>
    <lineage>
        <taxon>Eukaryota</taxon>
        <taxon>Viridiplantae</taxon>
        <taxon>Streptophyta</taxon>
        <taxon>Embryophyta</taxon>
        <taxon>Tracheophyta</taxon>
        <taxon>Spermatophyta</taxon>
        <taxon>Magnoliopsida</taxon>
        <taxon>eudicotyledons</taxon>
        <taxon>Gunneridae</taxon>
        <taxon>Pentapetalae</taxon>
        <taxon>rosids</taxon>
        <taxon>fabids</taxon>
        <taxon>Malpighiales</taxon>
        <taxon>Euphorbiaceae</taxon>
        <taxon>Crotonoideae</taxon>
        <taxon>Micrandreae</taxon>
        <taxon>Hevea</taxon>
    </lineage>
</organism>
<keyword evidence="2" id="KW-1185">Reference proteome</keyword>